<sequence length="60" mass="7241">MDWTFTNLKDKNDKSSLHYTTKTQNTHKIFKLLIQNRTNINSWDMFGFILLHKIVTKEEI</sequence>
<proteinExistence type="predicted"/>
<dbReference type="Proteomes" id="UP001152649">
    <property type="component" value="Unassembled WGS sequence"/>
</dbReference>
<name>A0A9W4K0E1_9EURO</name>
<protein>
    <recommendedName>
        <fullName evidence="3">Ankyrin repeat protein</fullName>
    </recommendedName>
</protein>
<evidence type="ECO:0000313" key="2">
    <source>
        <dbReference type="Proteomes" id="UP001152649"/>
    </source>
</evidence>
<evidence type="ECO:0000313" key="1">
    <source>
        <dbReference type="EMBL" id="CAG8425553.1"/>
    </source>
</evidence>
<reference evidence="1" key="1">
    <citation type="submission" date="2021-07" db="EMBL/GenBank/DDBJ databases">
        <authorList>
            <person name="Branca A.L. A."/>
        </authorList>
    </citation>
    <scope>NUCLEOTIDE SEQUENCE</scope>
</reference>
<dbReference type="EMBL" id="CAJVPG010000448">
    <property type="protein sequence ID" value="CAG8425553.1"/>
    <property type="molecule type" value="Genomic_DNA"/>
</dbReference>
<dbReference type="InterPro" id="IPR036770">
    <property type="entry name" value="Ankyrin_rpt-contain_sf"/>
</dbReference>
<keyword evidence="2" id="KW-1185">Reference proteome</keyword>
<comment type="caution">
    <text evidence="1">The sequence shown here is derived from an EMBL/GenBank/DDBJ whole genome shotgun (WGS) entry which is preliminary data.</text>
</comment>
<accession>A0A9W4K0E1</accession>
<dbReference type="SUPFAM" id="SSF48403">
    <property type="entry name" value="Ankyrin repeat"/>
    <property type="match status" value="1"/>
</dbReference>
<evidence type="ECO:0008006" key="3">
    <source>
        <dbReference type="Google" id="ProtNLM"/>
    </source>
</evidence>
<dbReference type="OrthoDB" id="3169036at2759"/>
<dbReference type="AlphaFoldDB" id="A0A9W4K0E1"/>
<gene>
    <name evidence="1" type="ORF">PSALAMII_LOCUS10357</name>
</gene>
<dbReference type="Gene3D" id="1.25.40.20">
    <property type="entry name" value="Ankyrin repeat-containing domain"/>
    <property type="match status" value="1"/>
</dbReference>
<organism evidence="1 2">
    <name type="scientific">Penicillium salamii</name>
    <dbReference type="NCBI Taxonomy" id="1612424"/>
    <lineage>
        <taxon>Eukaryota</taxon>
        <taxon>Fungi</taxon>
        <taxon>Dikarya</taxon>
        <taxon>Ascomycota</taxon>
        <taxon>Pezizomycotina</taxon>
        <taxon>Eurotiomycetes</taxon>
        <taxon>Eurotiomycetidae</taxon>
        <taxon>Eurotiales</taxon>
        <taxon>Aspergillaceae</taxon>
        <taxon>Penicillium</taxon>
    </lineage>
</organism>